<organism evidence="4 5">
    <name type="scientific">Mesotoga prima</name>
    <dbReference type="NCBI Taxonomy" id="1184387"/>
    <lineage>
        <taxon>Bacteria</taxon>
        <taxon>Thermotogati</taxon>
        <taxon>Thermotogota</taxon>
        <taxon>Thermotogae</taxon>
        <taxon>Kosmotogales</taxon>
        <taxon>Kosmotogaceae</taxon>
        <taxon>Mesotoga</taxon>
    </lineage>
</organism>
<evidence type="ECO:0000256" key="1">
    <source>
        <dbReference type="ARBA" id="ARBA00022679"/>
    </source>
</evidence>
<evidence type="ECO:0000313" key="4">
    <source>
        <dbReference type="EMBL" id="KUK81622.1"/>
    </source>
</evidence>
<dbReference type="AlphaFoldDB" id="A0A117M320"/>
<dbReference type="InterPro" id="IPR029056">
    <property type="entry name" value="Ribokinase-like"/>
</dbReference>
<dbReference type="Proteomes" id="UP000054092">
    <property type="component" value="Unassembled WGS sequence"/>
</dbReference>
<comment type="caution">
    <text evidence="4">The sequence shown here is derived from an EMBL/GenBank/DDBJ whole genome shotgun (WGS) entry which is preliminary data.</text>
</comment>
<evidence type="ECO:0000313" key="5">
    <source>
        <dbReference type="Proteomes" id="UP000054092"/>
    </source>
</evidence>
<keyword evidence="2 4" id="KW-0418">Kinase</keyword>
<protein>
    <submittedName>
        <fullName evidence="4">Sugar kinase, ribokinase</fullName>
    </submittedName>
</protein>
<dbReference type="EMBL" id="LGGP01000045">
    <property type="protein sequence ID" value="KUK81622.1"/>
    <property type="molecule type" value="Genomic_DNA"/>
</dbReference>
<keyword evidence="1" id="KW-0808">Transferase</keyword>
<dbReference type="Pfam" id="PF00294">
    <property type="entry name" value="PfkB"/>
    <property type="match status" value="1"/>
</dbReference>
<accession>A0A117M320</accession>
<evidence type="ECO:0000259" key="3">
    <source>
        <dbReference type="Pfam" id="PF00294"/>
    </source>
</evidence>
<dbReference type="PANTHER" id="PTHR10584">
    <property type="entry name" value="SUGAR KINASE"/>
    <property type="match status" value="1"/>
</dbReference>
<dbReference type="PATRIC" id="fig|1184387.3.peg.719"/>
<dbReference type="GO" id="GO:0016301">
    <property type="term" value="F:kinase activity"/>
    <property type="evidence" value="ECO:0007669"/>
    <property type="project" value="UniProtKB-KW"/>
</dbReference>
<reference evidence="5" key="1">
    <citation type="journal article" date="2015" name="MBio">
        <title>Genome-Resolved Metagenomic Analysis Reveals Roles for Candidate Phyla and Other Microbial Community Members in Biogeochemical Transformations in Oil Reservoirs.</title>
        <authorList>
            <person name="Hu P."/>
            <person name="Tom L."/>
            <person name="Singh A."/>
            <person name="Thomas B.C."/>
            <person name="Baker B.J."/>
            <person name="Piceno Y.M."/>
            <person name="Andersen G.L."/>
            <person name="Banfield J.F."/>
        </authorList>
    </citation>
    <scope>NUCLEOTIDE SEQUENCE [LARGE SCALE GENOMIC DNA]</scope>
</reference>
<dbReference type="PANTHER" id="PTHR10584:SF166">
    <property type="entry name" value="RIBOKINASE"/>
    <property type="match status" value="1"/>
</dbReference>
<gene>
    <name evidence="4" type="ORF">XD94_0389</name>
</gene>
<dbReference type="Gene3D" id="3.40.1190.20">
    <property type="match status" value="1"/>
</dbReference>
<name>A0A117M320_9BACT</name>
<feature type="domain" description="Carbohydrate kinase PfkB" evidence="3">
    <location>
        <begin position="42"/>
        <end position="285"/>
    </location>
</feature>
<dbReference type="SUPFAM" id="SSF53613">
    <property type="entry name" value="Ribokinase-like"/>
    <property type="match status" value="1"/>
</dbReference>
<sequence>MAFDVAVIGAVGIDTNVYLSDSKVNLSVETSFGENLDCIGQAGGYACQGFERLGYRVCFVGYVGEDFSGKYIRQILTELGIDTSLLMIDPLGTKRSVNLMYMNGGRKNFYDGKGAMNLCPNIEDIRSHLSGTKLAHVNIVNWTRFLLKPLKEEGLILSIDIQDVTDSDDPYRKDFIEEADVLFFSSTNFADPYHLIKKYLEIRGDRIVVCGMGKRGCAIGSNKDIEYFDPVELEEPVVDANGAGDSLAVGFLSSHYFEGYSIEDAILRGQIAARYCCTKKGTSSELITSEHLDRLFKQINTSRKQDQ</sequence>
<dbReference type="InterPro" id="IPR011611">
    <property type="entry name" value="PfkB_dom"/>
</dbReference>
<evidence type="ECO:0000256" key="2">
    <source>
        <dbReference type="ARBA" id="ARBA00022777"/>
    </source>
</evidence>
<proteinExistence type="predicted"/>